<dbReference type="InterPro" id="IPR000620">
    <property type="entry name" value="EamA_dom"/>
</dbReference>
<comment type="similarity">
    <text evidence="2">Belongs to the EamA transporter family.</text>
</comment>
<gene>
    <name evidence="8" type="ORF">CLTEP_16290</name>
</gene>
<feature type="transmembrane region" description="Helical" evidence="6">
    <location>
        <begin position="7"/>
        <end position="25"/>
    </location>
</feature>
<dbReference type="PANTHER" id="PTHR22911">
    <property type="entry name" value="ACYL-MALONYL CONDENSING ENZYME-RELATED"/>
    <property type="match status" value="1"/>
</dbReference>
<feature type="transmembrane region" description="Helical" evidence="6">
    <location>
        <begin position="259"/>
        <end position="278"/>
    </location>
</feature>
<accession>A0A151B3C4</accession>
<organism evidence="8 9">
    <name type="scientific">Clostridium tepidiprofundi DSM 19306</name>
    <dbReference type="NCBI Taxonomy" id="1121338"/>
    <lineage>
        <taxon>Bacteria</taxon>
        <taxon>Bacillati</taxon>
        <taxon>Bacillota</taxon>
        <taxon>Clostridia</taxon>
        <taxon>Eubacteriales</taxon>
        <taxon>Clostridiaceae</taxon>
        <taxon>Clostridium</taxon>
    </lineage>
</organism>
<comment type="caution">
    <text evidence="8">The sequence shown here is derived from an EMBL/GenBank/DDBJ whole genome shotgun (WGS) entry which is preliminary data.</text>
</comment>
<feature type="transmembrane region" description="Helical" evidence="6">
    <location>
        <begin position="37"/>
        <end position="53"/>
    </location>
</feature>
<evidence type="ECO:0000259" key="7">
    <source>
        <dbReference type="Pfam" id="PF00892"/>
    </source>
</evidence>
<dbReference type="PANTHER" id="PTHR22911:SF6">
    <property type="entry name" value="SOLUTE CARRIER FAMILY 35 MEMBER G1"/>
    <property type="match status" value="1"/>
</dbReference>
<feature type="domain" description="EamA" evidence="7">
    <location>
        <begin position="6"/>
        <end position="137"/>
    </location>
</feature>
<dbReference type="OrthoDB" id="5148831at2"/>
<keyword evidence="5 6" id="KW-0472">Membrane</keyword>
<evidence type="ECO:0000313" key="8">
    <source>
        <dbReference type="EMBL" id="KYH34396.1"/>
    </source>
</evidence>
<dbReference type="SUPFAM" id="SSF103481">
    <property type="entry name" value="Multidrug resistance efflux transporter EmrE"/>
    <property type="match status" value="2"/>
</dbReference>
<dbReference type="Proteomes" id="UP000075531">
    <property type="component" value="Unassembled WGS sequence"/>
</dbReference>
<sequence>MDNKPKAVLFMMLSAFAFAMMGAMVKLSGNIPIFEKVFFRNLVSLGVAFLFIRKNKVSMFGDRKNQKYLIARSLLGLSGVVFYFYAINNLYLADSSMLNKLSPFFVTLFAFVFLNEKLSKIQIPALIVVFIGALLVIKPRFSFAILPAVSGTVSAVCAGAAYTLVRYLKNKEHPSTIVFYFSLVSVIGVLPLMLFNFKLPNMMQLIFLLCTGIFAAIGQFSLTFGYKYAPASEVSIFNYFSIVFSAVIGFFLWEEIPDALSVFGGILIVTAAIITYLYNNKWTRIEK</sequence>
<protein>
    <submittedName>
        <fullName evidence="8">EamA-like transporter family protein</fullName>
    </submittedName>
</protein>
<dbReference type="AlphaFoldDB" id="A0A151B3C4"/>
<evidence type="ECO:0000313" key="9">
    <source>
        <dbReference type="Proteomes" id="UP000075531"/>
    </source>
</evidence>
<dbReference type="Pfam" id="PF00892">
    <property type="entry name" value="EamA"/>
    <property type="match status" value="2"/>
</dbReference>
<feature type="transmembrane region" description="Helical" evidence="6">
    <location>
        <begin position="143"/>
        <end position="165"/>
    </location>
</feature>
<dbReference type="PATRIC" id="fig|1121338.3.peg.1677"/>
<dbReference type="GO" id="GO:0016020">
    <property type="term" value="C:membrane"/>
    <property type="evidence" value="ECO:0007669"/>
    <property type="project" value="UniProtKB-SubCell"/>
</dbReference>
<evidence type="ECO:0000256" key="2">
    <source>
        <dbReference type="ARBA" id="ARBA00007362"/>
    </source>
</evidence>
<evidence type="ECO:0000256" key="6">
    <source>
        <dbReference type="SAM" id="Phobius"/>
    </source>
</evidence>
<feature type="domain" description="EamA" evidence="7">
    <location>
        <begin position="152"/>
        <end position="276"/>
    </location>
</feature>
<feature type="transmembrane region" description="Helical" evidence="6">
    <location>
        <begin position="121"/>
        <end position="137"/>
    </location>
</feature>
<proteinExistence type="inferred from homology"/>
<comment type="subcellular location">
    <subcellularLocation>
        <location evidence="1">Membrane</location>
        <topology evidence="1">Multi-pass membrane protein</topology>
    </subcellularLocation>
</comment>
<dbReference type="RefSeq" id="WP_066825168.1">
    <property type="nucleotide sequence ID" value="NZ_LTBA01000017.1"/>
</dbReference>
<evidence type="ECO:0000256" key="4">
    <source>
        <dbReference type="ARBA" id="ARBA00022989"/>
    </source>
</evidence>
<evidence type="ECO:0000256" key="3">
    <source>
        <dbReference type="ARBA" id="ARBA00022692"/>
    </source>
</evidence>
<feature type="transmembrane region" description="Helical" evidence="6">
    <location>
        <begin position="177"/>
        <end position="197"/>
    </location>
</feature>
<keyword evidence="9" id="KW-1185">Reference proteome</keyword>
<keyword evidence="4 6" id="KW-1133">Transmembrane helix</keyword>
<evidence type="ECO:0000256" key="1">
    <source>
        <dbReference type="ARBA" id="ARBA00004141"/>
    </source>
</evidence>
<keyword evidence="3 6" id="KW-0812">Transmembrane</keyword>
<evidence type="ECO:0000256" key="5">
    <source>
        <dbReference type="ARBA" id="ARBA00023136"/>
    </source>
</evidence>
<name>A0A151B3C4_9CLOT</name>
<feature type="transmembrane region" description="Helical" evidence="6">
    <location>
        <begin position="74"/>
        <end position="91"/>
    </location>
</feature>
<feature type="transmembrane region" description="Helical" evidence="6">
    <location>
        <begin position="97"/>
        <end position="114"/>
    </location>
</feature>
<feature type="transmembrane region" description="Helical" evidence="6">
    <location>
        <begin position="203"/>
        <end position="224"/>
    </location>
</feature>
<feature type="transmembrane region" description="Helical" evidence="6">
    <location>
        <begin position="236"/>
        <end position="253"/>
    </location>
</feature>
<reference evidence="8 9" key="1">
    <citation type="submission" date="2016-02" db="EMBL/GenBank/DDBJ databases">
        <title>Genome sequence of Clostridium tepidiprofundi DSM 19306.</title>
        <authorList>
            <person name="Poehlein A."/>
            <person name="Daniel R."/>
        </authorList>
    </citation>
    <scope>NUCLEOTIDE SEQUENCE [LARGE SCALE GENOMIC DNA]</scope>
    <source>
        <strain evidence="8 9">DSM 19306</strain>
    </source>
</reference>
<dbReference type="InterPro" id="IPR037185">
    <property type="entry name" value="EmrE-like"/>
</dbReference>
<dbReference type="EMBL" id="LTBA01000017">
    <property type="protein sequence ID" value="KYH34396.1"/>
    <property type="molecule type" value="Genomic_DNA"/>
</dbReference>